<proteinExistence type="predicted"/>
<evidence type="ECO:0000259" key="3">
    <source>
        <dbReference type="Pfam" id="PF13005"/>
    </source>
</evidence>
<dbReference type="NCBIfam" id="NF033517">
    <property type="entry name" value="transpos_IS66"/>
    <property type="match status" value="1"/>
</dbReference>
<dbReference type="PANTHER" id="PTHR33678:SF1">
    <property type="entry name" value="BLL1576 PROTEIN"/>
    <property type="match status" value="1"/>
</dbReference>
<protein>
    <submittedName>
        <fullName evidence="6">IS66 family transposase ISBcen14</fullName>
    </submittedName>
</protein>
<evidence type="ECO:0000256" key="1">
    <source>
        <dbReference type="SAM" id="MobiDB-lite"/>
    </source>
</evidence>
<dbReference type="Gene3D" id="1.10.287.1490">
    <property type="match status" value="1"/>
</dbReference>
<keyword evidence="7" id="KW-1185">Reference proteome</keyword>
<dbReference type="Pfam" id="PF13817">
    <property type="entry name" value="DDE_Tnp_IS66_C"/>
    <property type="match status" value="1"/>
</dbReference>
<accession>A0ABM9K102</accession>
<dbReference type="InterPro" id="IPR004291">
    <property type="entry name" value="Transposase_IS66_central"/>
</dbReference>
<evidence type="ECO:0000313" key="7">
    <source>
        <dbReference type="Proteomes" id="UP001189813"/>
    </source>
</evidence>
<dbReference type="RefSeq" id="WP_316669781.1">
    <property type="nucleotide sequence ID" value="NZ_CATZBU010000040.1"/>
</dbReference>
<dbReference type="Proteomes" id="UP001189813">
    <property type="component" value="Unassembled WGS sequence"/>
</dbReference>
<dbReference type="InterPro" id="IPR024463">
    <property type="entry name" value="Transposase_TnpC_homeodom"/>
</dbReference>
<evidence type="ECO:0000259" key="2">
    <source>
        <dbReference type="Pfam" id="PF03050"/>
    </source>
</evidence>
<comment type="caution">
    <text evidence="6">The sequence shown here is derived from an EMBL/GenBank/DDBJ whole genome shotgun (WGS) entry which is preliminary data.</text>
</comment>
<dbReference type="InterPro" id="IPR039552">
    <property type="entry name" value="IS66_C"/>
</dbReference>
<organism evidence="6 7">
    <name type="scientific">Ralstonia psammae</name>
    <dbReference type="NCBI Taxonomy" id="3058598"/>
    <lineage>
        <taxon>Bacteria</taxon>
        <taxon>Pseudomonadati</taxon>
        <taxon>Pseudomonadota</taxon>
        <taxon>Betaproteobacteria</taxon>
        <taxon>Burkholderiales</taxon>
        <taxon>Burkholderiaceae</taxon>
        <taxon>Ralstonia</taxon>
    </lineage>
</organism>
<feature type="domain" description="Transposase IS66 C-terminal" evidence="5">
    <location>
        <begin position="484"/>
        <end position="521"/>
    </location>
</feature>
<dbReference type="PANTHER" id="PTHR33678">
    <property type="entry name" value="BLL1576 PROTEIN"/>
    <property type="match status" value="1"/>
</dbReference>
<feature type="domain" description="Transposase TnpC homeodomain" evidence="4">
    <location>
        <begin position="56"/>
        <end position="126"/>
    </location>
</feature>
<evidence type="ECO:0000313" key="6">
    <source>
        <dbReference type="EMBL" id="CAJ0809825.1"/>
    </source>
</evidence>
<evidence type="ECO:0000259" key="4">
    <source>
        <dbReference type="Pfam" id="PF13007"/>
    </source>
</evidence>
<dbReference type="Pfam" id="PF13007">
    <property type="entry name" value="LZ_Tnp_IS66"/>
    <property type="match status" value="1"/>
</dbReference>
<evidence type="ECO:0000259" key="5">
    <source>
        <dbReference type="Pfam" id="PF13817"/>
    </source>
</evidence>
<name>A0ABM9K102_9RALS</name>
<reference evidence="6 7" key="1">
    <citation type="submission" date="2023-07" db="EMBL/GenBank/DDBJ databases">
        <authorList>
            <person name="Peeters C."/>
        </authorList>
    </citation>
    <scope>NUCLEOTIDE SEQUENCE [LARGE SCALE GENOMIC DNA]</scope>
    <source>
        <strain evidence="6 7">LMG 19083</strain>
    </source>
</reference>
<feature type="domain" description="Transposase IS66 zinc-finger binding" evidence="3">
    <location>
        <begin position="133"/>
        <end position="177"/>
    </location>
</feature>
<feature type="compositionally biased region" description="Basic and acidic residues" evidence="1">
    <location>
        <begin position="104"/>
        <end position="132"/>
    </location>
</feature>
<dbReference type="InterPro" id="IPR024474">
    <property type="entry name" value="Znf_dom_IS66"/>
</dbReference>
<gene>
    <name evidence="6" type="ORF">LMG19083_05033</name>
</gene>
<dbReference type="InterPro" id="IPR052344">
    <property type="entry name" value="Transposase-related"/>
</dbReference>
<dbReference type="EMBL" id="CATZBU010000040">
    <property type="protein sequence ID" value="CAJ0809825.1"/>
    <property type="molecule type" value="Genomic_DNA"/>
</dbReference>
<feature type="region of interest" description="Disordered" evidence="1">
    <location>
        <begin position="96"/>
        <end position="136"/>
    </location>
</feature>
<sequence>MELRASSLPNDIEALKAMVLAREAMVQERDAQVHKHKAQLAALEKRLSSREQEIEHLKLLIAKLRRMQFGRKSEKLQHQIEQLELRLEDLQADEGAAAAATEFKQAREPREPKRRKPLPEHLEREERVHQPAEDACPDCGGTLRPLGEDVSEQLEYVRAHFRVIRHHRPKLACSCCDCIVQAAAPSRPIDRGLPGPGLLAHIATSKFAYHLPLYRQAVMFAREGVEIDPGTMGHWMGSLTWLFTPLIDAMRRYTLGGSKVHADDTPLPVLEPGRGTTKTGRLWVYVRDDRSSGSADAPAVWFVYTPDRRGEHPQRHLVNFTGVLQADAFAGYAELYRGGCVREAACMAHARRKVHDLHAVRPSAITQEALERFSALYRIEESIRGKPPDERLRVRQAQAVPLLDDMLRWFELILPTLSAKSDTTKAIQYALNRWSALVYYSSDGQAEIDNLIAERALRGVALGRRNYLFAGADSGGERAAAMYTLIGTARLNGLDPEAYLHYVIERIADHPVSRIDELLPWNVAEHLPASAKVDPIR</sequence>
<feature type="domain" description="Transposase IS66 central" evidence="2">
    <location>
        <begin position="191"/>
        <end position="477"/>
    </location>
</feature>
<dbReference type="Pfam" id="PF03050">
    <property type="entry name" value="DDE_Tnp_IS66"/>
    <property type="match status" value="1"/>
</dbReference>
<dbReference type="Pfam" id="PF13005">
    <property type="entry name" value="zf-IS66"/>
    <property type="match status" value="1"/>
</dbReference>